<organism evidence="1 2">
    <name type="scientific">Gluconacetobacter aggeris</name>
    <dbReference type="NCBI Taxonomy" id="1286186"/>
    <lineage>
        <taxon>Bacteria</taxon>
        <taxon>Pseudomonadati</taxon>
        <taxon>Pseudomonadota</taxon>
        <taxon>Alphaproteobacteria</taxon>
        <taxon>Acetobacterales</taxon>
        <taxon>Acetobacteraceae</taxon>
        <taxon>Gluconacetobacter</taxon>
    </lineage>
</organism>
<dbReference type="AlphaFoldDB" id="A0A7W4IUM8"/>
<proteinExistence type="predicted"/>
<dbReference type="CDD" id="cd09727">
    <property type="entry name" value="Cas6_I-E"/>
    <property type="match status" value="1"/>
</dbReference>
<sequence length="227" mass="25119">MMSPFLSRVALRRDAPVQAFARLLVPEGQALQHGAAHHLLWALFGDRPDRDRDFLWRQVEPGRYMVLSARPPVDTHGLFTIESRPFAPVLREGDRLRFLLRANATVDRKMPGKTRSQRHDVVMDVLHHLPRDQRASARADAVAGAAAAWLERQGSRAGFVPAVPVEVGAYDVLRIARPGGARASFGVIDLTGDLTVREPAEFVATLSRGFGRARTFGCGLMLIRRTG</sequence>
<evidence type="ECO:0000313" key="1">
    <source>
        <dbReference type="EMBL" id="MBB2169297.1"/>
    </source>
</evidence>
<dbReference type="NCBIfam" id="TIGR01907">
    <property type="entry name" value="casE_Cse3"/>
    <property type="match status" value="1"/>
</dbReference>
<protein>
    <submittedName>
        <fullName evidence="1">Type I-E CRISPR-associated protein Cas6/Cse3/CasE</fullName>
    </submittedName>
</protein>
<dbReference type="RefSeq" id="WP_182986818.1">
    <property type="nucleotide sequence ID" value="NZ_JABEQD010000009.1"/>
</dbReference>
<dbReference type="SMART" id="SM01101">
    <property type="entry name" value="CRISPR_assoc"/>
    <property type="match status" value="1"/>
</dbReference>
<dbReference type="Gene3D" id="3.30.70.1200">
    <property type="entry name" value="Crispr-associated protein, domain 1"/>
    <property type="match status" value="1"/>
</dbReference>
<name>A0A7W4IUM8_9PROT</name>
<comment type="caution">
    <text evidence="1">The sequence shown here is derived from an EMBL/GenBank/DDBJ whole genome shotgun (WGS) entry which is preliminary data.</text>
</comment>
<accession>A0A7W4IUM8</accession>
<gene>
    <name evidence="1" type="primary">cas6e</name>
    <name evidence="1" type="ORF">HLH36_13185</name>
</gene>
<evidence type="ECO:0000313" key="2">
    <source>
        <dbReference type="Proteomes" id="UP000559860"/>
    </source>
</evidence>
<dbReference type="Pfam" id="PF08798">
    <property type="entry name" value="CRISPR_assoc"/>
    <property type="match status" value="1"/>
</dbReference>
<dbReference type="SUPFAM" id="SSF117987">
    <property type="entry name" value="CRISPR-associated protein"/>
    <property type="match status" value="1"/>
</dbReference>
<dbReference type="Gene3D" id="3.30.70.1210">
    <property type="entry name" value="Crispr-associated protein, domain 2"/>
    <property type="match status" value="1"/>
</dbReference>
<keyword evidence="2" id="KW-1185">Reference proteome</keyword>
<dbReference type="EMBL" id="JABEQD010000009">
    <property type="protein sequence ID" value="MBB2169297.1"/>
    <property type="molecule type" value="Genomic_DNA"/>
</dbReference>
<dbReference type="Proteomes" id="UP000559860">
    <property type="component" value="Unassembled WGS sequence"/>
</dbReference>
<reference evidence="1 2" key="1">
    <citation type="submission" date="2020-04" db="EMBL/GenBank/DDBJ databases">
        <title>Description of novel Gluconacetobacter.</title>
        <authorList>
            <person name="Sombolestani A."/>
        </authorList>
    </citation>
    <scope>NUCLEOTIDE SEQUENCE [LARGE SCALE GENOMIC DNA]</scope>
    <source>
        <strain evidence="1 2">LMG 27801</strain>
    </source>
</reference>
<dbReference type="InterPro" id="IPR010179">
    <property type="entry name" value="CRISPR-assoc_prot_Cse3"/>
</dbReference>